<gene>
    <name evidence="1" type="ORF">SAMN02982922_5850</name>
</gene>
<keyword evidence="2" id="KW-1185">Reference proteome</keyword>
<dbReference type="AlphaFoldDB" id="A0A1X7PZW1"/>
<evidence type="ECO:0000313" key="1">
    <source>
        <dbReference type="EMBL" id="SMH57642.1"/>
    </source>
</evidence>
<sequence length="43" mass="5266">MYLYDYIALQTWSKKPPAPFRMRFRIARWPMRPHLNARSGRDA</sequence>
<dbReference type="EMBL" id="FXBL01000004">
    <property type="protein sequence ID" value="SMH57642.1"/>
    <property type="molecule type" value="Genomic_DNA"/>
</dbReference>
<organism evidence="1 2">
    <name type="scientific">Mesorhizobium australicum</name>
    <dbReference type="NCBI Taxonomy" id="536018"/>
    <lineage>
        <taxon>Bacteria</taxon>
        <taxon>Pseudomonadati</taxon>
        <taxon>Pseudomonadota</taxon>
        <taxon>Alphaproteobacteria</taxon>
        <taxon>Hyphomicrobiales</taxon>
        <taxon>Phyllobacteriaceae</taxon>
        <taxon>Mesorhizobium</taxon>
    </lineage>
</organism>
<proteinExistence type="predicted"/>
<reference evidence="1 2" key="1">
    <citation type="submission" date="2017-04" db="EMBL/GenBank/DDBJ databases">
        <authorList>
            <person name="Afonso C.L."/>
            <person name="Miller P.J."/>
            <person name="Scott M.A."/>
            <person name="Spackman E."/>
            <person name="Goraichik I."/>
            <person name="Dimitrov K.M."/>
            <person name="Suarez D.L."/>
            <person name="Swayne D.E."/>
        </authorList>
    </citation>
    <scope>NUCLEOTIDE SEQUENCE [LARGE SCALE GENOMIC DNA]</scope>
    <source>
        <strain evidence="1 2">B5P</strain>
    </source>
</reference>
<protein>
    <submittedName>
        <fullName evidence="1">Uncharacterized protein</fullName>
    </submittedName>
</protein>
<accession>A0A1X7PZW1</accession>
<dbReference type="Proteomes" id="UP000193083">
    <property type="component" value="Unassembled WGS sequence"/>
</dbReference>
<name>A0A1X7PZW1_9HYPH</name>
<evidence type="ECO:0000313" key="2">
    <source>
        <dbReference type="Proteomes" id="UP000193083"/>
    </source>
</evidence>